<evidence type="ECO:0000256" key="6">
    <source>
        <dbReference type="ARBA" id="ARBA00023049"/>
    </source>
</evidence>
<evidence type="ECO:0000259" key="8">
    <source>
        <dbReference type="Pfam" id="PF01432"/>
    </source>
</evidence>
<evidence type="ECO:0000256" key="1">
    <source>
        <dbReference type="ARBA" id="ARBA00006040"/>
    </source>
</evidence>
<accession>A0A9D2AQG1</accession>
<sequence>TIEEVETLFHEFGHALHGMLTRMHYPSVSGTNVARDFVELPSQINEHWATHPEVLKLYARHYKTGEVIPDSLIEKIERSSKFNQGFATTEFLAAAILDMRLHELTDYSNFDVRAFEKELAAEIGLPAEICYRYRSTHFTHIFANDYCAGYYSYLWAEVLDADAFDAFVEHGIFDKATADAFRTNILEKGSSEEPMTLYVRFRGAQPNPDALLRGRGLK</sequence>
<keyword evidence="3 7" id="KW-0479">Metal-binding</keyword>
<keyword evidence="2 7" id="KW-0645">Protease</keyword>
<evidence type="ECO:0000313" key="10">
    <source>
        <dbReference type="Proteomes" id="UP000824246"/>
    </source>
</evidence>
<organism evidence="9 10">
    <name type="scientific">Candidatus Barnesiella excrementipullorum</name>
    <dbReference type="NCBI Taxonomy" id="2838479"/>
    <lineage>
        <taxon>Bacteria</taxon>
        <taxon>Pseudomonadati</taxon>
        <taxon>Bacteroidota</taxon>
        <taxon>Bacteroidia</taxon>
        <taxon>Bacteroidales</taxon>
        <taxon>Barnesiellaceae</taxon>
        <taxon>Barnesiella</taxon>
    </lineage>
</organism>
<protein>
    <submittedName>
        <fullName evidence="9">Peptidase M3</fullName>
    </submittedName>
</protein>
<proteinExistence type="inferred from homology"/>
<dbReference type="Gene3D" id="1.10.1370.10">
    <property type="entry name" value="Neurolysin, domain 3"/>
    <property type="match status" value="1"/>
</dbReference>
<dbReference type="GO" id="GO:0004180">
    <property type="term" value="F:carboxypeptidase activity"/>
    <property type="evidence" value="ECO:0007669"/>
    <property type="project" value="TreeGrafter"/>
</dbReference>
<reference evidence="9" key="1">
    <citation type="journal article" date="2021" name="PeerJ">
        <title>Extensive microbial diversity within the chicken gut microbiome revealed by metagenomics and culture.</title>
        <authorList>
            <person name="Gilroy R."/>
            <person name="Ravi A."/>
            <person name="Getino M."/>
            <person name="Pursley I."/>
            <person name="Horton D.L."/>
            <person name="Alikhan N.F."/>
            <person name="Baker D."/>
            <person name="Gharbi K."/>
            <person name="Hall N."/>
            <person name="Watson M."/>
            <person name="Adriaenssens E.M."/>
            <person name="Foster-Nyarko E."/>
            <person name="Jarju S."/>
            <person name="Secka A."/>
            <person name="Antonio M."/>
            <person name="Oren A."/>
            <person name="Chaudhuri R.R."/>
            <person name="La Ragione R."/>
            <person name="Hildebrand F."/>
            <person name="Pallen M.J."/>
        </authorList>
    </citation>
    <scope>NUCLEOTIDE SEQUENCE</scope>
    <source>
        <strain evidence="9">ChiHjej12B11-16260</strain>
    </source>
</reference>
<dbReference type="PANTHER" id="PTHR43660">
    <property type="entry name" value="DIPEPTIDYL CARBOXYPEPTIDASE"/>
    <property type="match status" value="1"/>
</dbReference>
<dbReference type="InterPro" id="IPR024077">
    <property type="entry name" value="Neurolysin/TOP_dom2"/>
</dbReference>
<name>A0A9D2AQG1_9BACT</name>
<evidence type="ECO:0000256" key="5">
    <source>
        <dbReference type="ARBA" id="ARBA00022833"/>
    </source>
</evidence>
<dbReference type="InterPro" id="IPR024079">
    <property type="entry name" value="MetalloPept_cat_dom_sf"/>
</dbReference>
<dbReference type="InterPro" id="IPR001567">
    <property type="entry name" value="Pept_M3A_M3B_dom"/>
</dbReference>
<evidence type="ECO:0000256" key="4">
    <source>
        <dbReference type="ARBA" id="ARBA00022801"/>
    </source>
</evidence>
<gene>
    <name evidence="9" type="ORF">H9982_04185</name>
</gene>
<feature type="non-terminal residue" evidence="9">
    <location>
        <position position="1"/>
    </location>
</feature>
<dbReference type="Proteomes" id="UP000824246">
    <property type="component" value="Unassembled WGS sequence"/>
</dbReference>
<dbReference type="AlphaFoldDB" id="A0A9D2AQG1"/>
<keyword evidence="5 7" id="KW-0862">Zinc</keyword>
<comment type="cofactor">
    <cofactor evidence="7">
        <name>Zn(2+)</name>
        <dbReference type="ChEBI" id="CHEBI:29105"/>
    </cofactor>
    <text evidence="7">Binds 1 zinc ion.</text>
</comment>
<comment type="caution">
    <text evidence="9">The sequence shown here is derived from an EMBL/GenBank/DDBJ whole genome shotgun (WGS) entry which is preliminary data.</text>
</comment>
<dbReference type="Pfam" id="PF01432">
    <property type="entry name" value="Peptidase_M3"/>
    <property type="match status" value="1"/>
</dbReference>
<keyword evidence="4 7" id="KW-0378">Hydrolase</keyword>
<evidence type="ECO:0000313" key="9">
    <source>
        <dbReference type="EMBL" id="HIX45399.1"/>
    </source>
</evidence>
<dbReference type="GO" id="GO:0046872">
    <property type="term" value="F:metal ion binding"/>
    <property type="evidence" value="ECO:0007669"/>
    <property type="project" value="UniProtKB-UniRule"/>
</dbReference>
<reference evidence="9" key="2">
    <citation type="submission" date="2021-04" db="EMBL/GenBank/DDBJ databases">
        <authorList>
            <person name="Gilroy R."/>
        </authorList>
    </citation>
    <scope>NUCLEOTIDE SEQUENCE</scope>
    <source>
        <strain evidence="9">ChiHjej12B11-16260</strain>
    </source>
</reference>
<dbReference type="EMBL" id="DXFB01000113">
    <property type="protein sequence ID" value="HIX45399.1"/>
    <property type="molecule type" value="Genomic_DNA"/>
</dbReference>
<dbReference type="PANTHER" id="PTHR43660:SF1">
    <property type="entry name" value="DIPEPTIDYL CARBOXYPEPTIDASE"/>
    <property type="match status" value="1"/>
</dbReference>
<evidence type="ECO:0000256" key="3">
    <source>
        <dbReference type="ARBA" id="ARBA00022723"/>
    </source>
</evidence>
<feature type="domain" description="Peptidase M3A/M3B catalytic" evidence="8">
    <location>
        <begin position="1"/>
        <end position="216"/>
    </location>
</feature>
<keyword evidence="6 7" id="KW-0482">Metalloprotease</keyword>
<evidence type="ECO:0000256" key="7">
    <source>
        <dbReference type="RuleBase" id="RU003435"/>
    </source>
</evidence>
<dbReference type="SUPFAM" id="SSF55486">
    <property type="entry name" value="Metalloproteases ('zincins'), catalytic domain"/>
    <property type="match status" value="1"/>
</dbReference>
<dbReference type="GO" id="GO:0005829">
    <property type="term" value="C:cytosol"/>
    <property type="evidence" value="ECO:0007669"/>
    <property type="project" value="TreeGrafter"/>
</dbReference>
<dbReference type="Gene3D" id="3.40.390.10">
    <property type="entry name" value="Collagenase (Catalytic Domain)"/>
    <property type="match status" value="1"/>
</dbReference>
<comment type="similarity">
    <text evidence="1 7">Belongs to the peptidase M3 family.</text>
</comment>
<dbReference type="GO" id="GO:0004222">
    <property type="term" value="F:metalloendopeptidase activity"/>
    <property type="evidence" value="ECO:0007669"/>
    <property type="project" value="InterPro"/>
</dbReference>
<dbReference type="InterPro" id="IPR045090">
    <property type="entry name" value="Pept_M3A_M3B"/>
</dbReference>
<evidence type="ECO:0000256" key="2">
    <source>
        <dbReference type="ARBA" id="ARBA00022670"/>
    </source>
</evidence>
<dbReference type="GO" id="GO:0006508">
    <property type="term" value="P:proteolysis"/>
    <property type="evidence" value="ECO:0007669"/>
    <property type="project" value="UniProtKB-KW"/>
</dbReference>